<accession>A0AAE1MVB2</accession>
<evidence type="ECO:0000259" key="6">
    <source>
        <dbReference type="PROSITE" id="PS50888"/>
    </source>
</evidence>
<dbReference type="GO" id="GO:0046983">
    <property type="term" value="F:protein dimerization activity"/>
    <property type="evidence" value="ECO:0007669"/>
    <property type="project" value="InterPro"/>
</dbReference>
<feature type="region of interest" description="Disordered" evidence="5">
    <location>
        <begin position="159"/>
        <end position="196"/>
    </location>
</feature>
<evidence type="ECO:0000313" key="8">
    <source>
        <dbReference type="Proteomes" id="UP001293593"/>
    </source>
</evidence>
<dbReference type="InterPro" id="IPR011598">
    <property type="entry name" value="bHLH_dom"/>
</dbReference>
<keyword evidence="3" id="KW-0804">Transcription</keyword>
<protein>
    <recommendedName>
        <fullName evidence="6">BHLH domain-containing protein</fullName>
    </recommendedName>
</protein>
<keyword evidence="8" id="KW-1185">Reference proteome</keyword>
<evidence type="ECO:0000313" key="7">
    <source>
        <dbReference type="EMBL" id="KAK4276866.1"/>
    </source>
</evidence>
<comment type="caution">
    <text evidence="7">The sequence shown here is derived from an EMBL/GenBank/DDBJ whole genome shotgun (WGS) entry which is preliminary data.</text>
</comment>
<name>A0AAE1MVB2_9FABA</name>
<feature type="domain" description="BHLH" evidence="6">
    <location>
        <begin position="299"/>
        <end position="348"/>
    </location>
</feature>
<evidence type="ECO:0000256" key="1">
    <source>
        <dbReference type="ARBA" id="ARBA00004123"/>
    </source>
</evidence>
<feature type="region of interest" description="Disordered" evidence="5">
    <location>
        <begin position="208"/>
        <end position="228"/>
    </location>
</feature>
<feature type="compositionally biased region" description="Polar residues" evidence="5">
    <location>
        <begin position="219"/>
        <end position="228"/>
    </location>
</feature>
<keyword evidence="4" id="KW-0539">Nucleus</keyword>
<dbReference type="PROSITE" id="PS50888">
    <property type="entry name" value="BHLH"/>
    <property type="match status" value="1"/>
</dbReference>
<dbReference type="Proteomes" id="UP001293593">
    <property type="component" value="Unassembled WGS sequence"/>
</dbReference>
<keyword evidence="2" id="KW-0805">Transcription regulation</keyword>
<proteinExistence type="predicted"/>
<organism evidence="7 8">
    <name type="scientific">Acacia crassicarpa</name>
    <name type="common">northern wattle</name>
    <dbReference type="NCBI Taxonomy" id="499986"/>
    <lineage>
        <taxon>Eukaryota</taxon>
        <taxon>Viridiplantae</taxon>
        <taxon>Streptophyta</taxon>
        <taxon>Embryophyta</taxon>
        <taxon>Tracheophyta</taxon>
        <taxon>Spermatophyta</taxon>
        <taxon>Magnoliopsida</taxon>
        <taxon>eudicotyledons</taxon>
        <taxon>Gunneridae</taxon>
        <taxon>Pentapetalae</taxon>
        <taxon>rosids</taxon>
        <taxon>fabids</taxon>
        <taxon>Fabales</taxon>
        <taxon>Fabaceae</taxon>
        <taxon>Caesalpinioideae</taxon>
        <taxon>mimosoid clade</taxon>
        <taxon>Acacieae</taxon>
        <taxon>Acacia</taxon>
    </lineage>
</organism>
<gene>
    <name evidence="7" type="ORF">QN277_014968</name>
</gene>
<dbReference type="AlphaFoldDB" id="A0AAE1MVB2"/>
<reference evidence="7" key="1">
    <citation type="submission" date="2023-10" db="EMBL/GenBank/DDBJ databases">
        <title>Chromosome-level genome of the transformable northern wattle, Acacia crassicarpa.</title>
        <authorList>
            <person name="Massaro I."/>
            <person name="Sinha N.R."/>
            <person name="Poethig S."/>
            <person name="Leichty A.R."/>
        </authorList>
    </citation>
    <scope>NUCLEOTIDE SEQUENCE</scope>
    <source>
        <strain evidence="7">Acra3RX</strain>
        <tissue evidence="7">Leaf</tissue>
    </source>
</reference>
<dbReference type="PANTHER" id="PTHR36066:SF2">
    <property type="entry name" value="TRANSCRIPTION FACTOR BHLH145"/>
    <property type="match status" value="1"/>
</dbReference>
<comment type="subcellular location">
    <subcellularLocation>
        <location evidence="1">Nucleus</location>
    </subcellularLocation>
</comment>
<dbReference type="GO" id="GO:0005634">
    <property type="term" value="C:nucleus"/>
    <property type="evidence" value="ECO:0007669"/>
    <property type="project" value="UniProtKB-SubCell"/>
</dbReference>
<evidence type="ECO:0000256" key="2">
    <source>
        <dbReference type="ARBA" id="ARBA00023015"/>
    </source>
</evidence>
<evidence type="ECO:0000256" key="4">
    <source>
        <dbReference type="ARBA" id="ARBA00023242"/>
    </source>
</evidence>
<dbReference type="InterPro" id="IPR037546">
    <property type="entry name" value="SAC51-like"/>
</dbReference>
<sequence>MGKDFGTWIPQEHLDCQSPNTGSFGANPDVGKQNDYAFMNTGINMMSENYTMPDYATPMLPHSQLGRSNEPYGYGSPHFRQAFMPAPNFTLESKLPAGQKKVIREEIAPDRMLGFPKKQFIVIDQTVNQTTFVYCPGFGSPIECLASWHSKMHGPDYLNGNEPSLGRDLNNLNGPTLTDKADKNQGTEVQSEMHEDTEEINALLYSDSDGYSTEDDEVTSTGHSPSIMTTHDDQDFFFGSNEGVGSCNEEVGSSAGKTKKRKLSEDVAYDDLQLMDSASSLNLNRSFDNGYDAESRCSSGSSQGSDYKKMRKEKIRDVLNVLKTIIPGGKERDPIWLLDEAICCLKSLKLKARALGLPDL</sequence>
<evidence type="ECO:0000256" key="3">
    <source>
        <dbReference type="ARBA" id="ARBA00023163"/>
    </source>
</evidence>
<dbReference type="EMBL" id="JAWXYG010000003">
    <property type="protein sequence ID" value="KAK4276866.1"/>
    <property type="molecule type" value="Genomic_DNA"/>
</dbReference>
<dbReference type="PANTHER" id="PTHR36066">
    <property type="entry name" value="TRANSCRIPTION FACTOR BHLH145"/>
    <property type="match status" value="1"/>
</dbReference>
<evidence type="ECO:0000256" key="5">
    <source>
        <dbReference type="SAM" id="MobiDB-lite"/>
    </source>
</evidence>